<evidence type="ECO:0008006" key="3">
    <source>
        <dbReference type="Google" id="ProtNLM"/>
    </source>
</evidence>
<keyword evidence="2" id="KW-1185">Reference proteome</keyword>
<dbReference type="EMBL" id="CAUYUJ010022419">
    <property type="protein sequence ID" value="CAK0910547.1"/>
    <property type="molecule type" value="Genomic_DNA"/>
</dbReference>
<proteinExistence type="predicted"/>
<evidence type="ECO:0000313" key="1">
    <source>
        <dbReference type="EMBL" id="CAK0910547.1"/>
    </source>
</evidence>
<accession>A0ABN9YCN7</accession>
<sequence length="230" mass="24629">ALYDAFHAFGGDRKVGTDSAKMENARAAMLEVDIPVPLAFDLTYHRARALDLATFQHVDTLIDFLSPAPKGFLTSDMFELPAGPPVGGEEQSAISPDSFANSLEDVAAECLQVFGKTCVDKNDTLVDKAVQSLGEFAWGVSCSDVQLSAEAKHDFMMLATALGCAPAPGDDDDAVQRLSPSDAIAGIRDKLNESGSALLPFLRQPYCESILAAREADIKNADGSQDRWPF</sequence>
<organism evidence="1 2">
    <name type="scientific">Prorocentrum cordatum</name>
    <dbReference type="NCBI Taxonomy" id="2364126"/>
    <lineage>
        <taxon>Eukaryota</taxon>
        <taxon>Sar</taxon>
        <taxon>Alveolata</taxon>
        <taxon>Dinophyceae</taxon>
        <taxon>Prorocentrales</taxon>
        <taxon>Prorocentraceae</taxon>
        <taxon>Prorocentrum</taxon>
    </lineage>
</organism>
<evidence type="ECO:0000313" key="2">
    <source>
        <dbReference type="Proteomes" id="UP001189429"/>
    </source>
</evidence>
<reference evidence="1" key="1">
    <citation type="submission" date="2023-10" db="EMBL/GenBank/DDBJ databases">
        <authorList>
            <person name="Chen Y."/>
            <person name="Shah S."/>
            <person name="Dougan E. K."/>
            <person name="Thang M."/>
            <person name="Chan C."/>
        </authorList>
    </citation>
    <scope>NUCLEOTIDE SEQUENCE [LARGE SCALE GENOMIC DNA]</scope>
</reference>
<feature type="non-terminal residue" evidence="1">
    <location>
        <position position="1"/>
    </location>
</feature>
<comment type="caution">
    <text evidence="1">The sequence shown here is derived from an EMBL/GenBank/DDBJ whole genome shotgun (WGS) entry which is preliminary data.</text>
</comment>
<dbReference type="Proteomes" id="UP001189429">
    <property type="component" value="Unassembled WGS sequence"/>
</dbReference>
<gene>
    <name evidence="1" type="ORF">PCOR1329_LOCUS84702</name>
</gene>
<protein>
    <recommendedName>
        <fullName evidence="3">MMS19 nucleotide excision repair protein</fullName>
    </recommendedName>
</protein>
<name>A0ABN9YCN7_9DINO</name>